<evidence type="ECO:0000256" key="2">
    <source>
        <dbReference type="SAM" id="Phobius"/>
    </source>
</evidence>
<dbReference type="Proteomes" id="UP001589834">
    <property type="component" value="Unassembled WGS sequence"/>
</dbReference>
<keyword evidence="2" id="KW-0472">Membrane</keyword>
<dbReference type="InterPro" id="IPR022213">
    <property type="entry name" value="DUF3742"/>
</dbReference>
<keyword evidence="4" id="KW-1185">Reference proteome</keyword>
<evidence type="ECO:0000256" key="1">
    <source>
        <dbReference type="SAM" id="MobiDB-lite"/>
    </source>
</evidence>
<gene>
    <name evidence="3" type="ORF">ACFFGG_14100</name>
</gene>
<sequence>MKTAAQTTFAERLGHTLGRAWRGCARLDRRANGWLLSRGWAPGAAKTVLLVVKLAVLAVLLYSAFWLALLILGLAAVAWMARPDHDEDDSDFLGRKAEEVDHRQGLFYHPASYDDDPDPRFKDD</sequence>
<name>A0ABV6PUZ7_9BURK</name>
<evidence type="ECO:0000313" key="4">
    <source>
        <dbReference type="Proteomes" id="UP001589834"/>
    </source>
</evidence>
<dbReference type="RefSeq" id="WP_292998605.1">
    <property type="nucleotide sequence ID" value="NZ_JBHLTN010000029.1"/>
</dbReference>
<feature type="region of interest" description="Disordered" evidence="1">
    <location>
        <begin position="103"/>
        <end position="124"/>
    </location>
</feature>
<evidence type="ECO:0000313" key="3">
    <source>
        <dbReference type="EMBL" id="MFC0593680.1"/>
    </source>
</evidence>
<accession>A0ABV6PUZ7</accession>
<proteinExistence type="predicted"/>
<keyword evidence="2" id="KW-0812">Transmembrane</keyword>
<protein>
    <submittedName>
        <fullName evidence="3">DUF3742 family protein</fullName>
    </submittedName>
</protein>
<keyword evidence="2" id="KW-1133">Transmembrane helix</keyword>
<reference evidence="3 4" key="1">
    <citation type="submission" date="2024-09" db="EMBL/GenBank/DDBJ databases">
        <authorList>
            <person name="Sun Q."/>
            <person name="Mori K."/>
        </authorList>
    </citation>
    <scope>NUCLEOTIDE SEQUENCE [LARGE SCALE GENOMIC DNA]</scope>
    <source>
        <strain evidence="3 4">NCAIM B.02336</strain>
    </source>
</reference>
<organism evidence="3 4">
    <name type="scientific">Ottowia pentelensis</name>
    <dbReference type="NCBI Taxonomy" id="511108"/>
    <lineage>
        <taxon>Bacteria</taxon>
        <taxon>Pseudomonadati</taxon>
        <taxon>Pseudomonadota</taxon>
        <taxon>Betaproteobacteria</taxon>
        <taxon>Burkholderiales</taxon>
        <taxon>Comamonadaceae</taxon>
        <taxon>Ottowia</taxon>
    </lineage>
</organism>
<feature type="transmembrane region" description="Helical" evidence="2">
    <location>
        <begin position="54"/>
        <end position="81"/>
    </location>
</feature>
<dbReference type="Pfam" id="PF12553">
    <property type="entry name" value="DUF3742"/>
    <property type="match status" value="1"/>
</dbReference>
<dbReference type="EMBL" id="JBHLTN010000029">
    <property type="protein sequence ID" value="MFC0593680.1"/>
    <property type="molecule type" value="Genomic_DNA"/>
</dbReference>
<comment type="caution">
    <text evidence="3">The sequence shown here is derived from an EMBL/GenBank/DDBJ whole genome shotgun (WGS) entry which is preliminary data.</text>
</comment>